<evidence type="ECO:0000313" key="3">
    <source>
        <dbReference type="Proteomes" id="UP000829196"/>
    </source>
</evidence>
<feature type="compositionally biased region" description="Basic residues" evidence="1">
    <location>
        <begin position="47"/>
        <end position="58"/>
    </location>
</feature>
<evidence type="ECO:0000256" key="1">
    <source>
        <dbReference type="SAM" id="MobiDB-lite"/>
    </source>
</evidence>
<accession>A0A8T3A327</accession>
<keyword evidence="3" id="KW-1185">Reference proteome</keyword>
<gene>
    <name evidence="2" type="ORF">KFK09_028261</name>
</gene>
<feature type="region of interest" description="Disordered" evidence="1">
    <location>
        <begin position="40"/>
        <end position="59"/>
    </location>
</feature>
<protein>
    <submittedName>
        <fullName evidence="2">Uncharacterized protein</fullName>
    </submittedName>
</protein>
<reference evidence="2" key="1">
    <citation type="journal article" date="2022" name="Front. Genet.">
        <title>Chromosome-Scale Assembly of the Dendrobium nobile Genome Provides Insights Into the Molecular Mechanism of the Biosynthesis of the Medicinal Active Ingredient of Dendrobium.</title>
        <authorList>
            <person name="Xu Q."/>
            <person name="Niu S.-C."/>
            <person name="Li K.-L."/>
            <person name="Zheng P.-J."/>
            <person name="Zhang X.-J."/>
            <person name="Jia Y."/>
            <person name="Liu Y."/>
            <person name="Niu Y.-X."/>
            <person name="Yu L.-H."/>
            <person name="Chen D.-F."/>
            <person name="Zhang G.-Q."/>
        </authorList>
    </citation>
    <scope>NUCLEOTIDE SEQUENCE</scope>
    <source>
        <tissue evidence="2">Leaf</tissue>
    </source>
</reference>
<dbReference type="AlphaFoldDB" id="A0A8T3A327"/>
<evidence type="ECO:0000313" key="2">
    <source>
        <dbReference type="EMBL" id="KAI0488430.1"/>
    </source>
</evidence>
<dbReference type="EMBL" id="JAGYWB010000019">
    <property type="protein sequence ID" value="KAI0488430.1"/>
    <property type="molecule type" value="Genomic_DNA"/>
</dbReference>
<name>A0A8T3A327_DENNO</name>
<proteinExistence type="predicted"/>
<organism evidence="2 3">
    <name type="scientific">Dendrobium nobile</name>
    <name type="common">Orchid</name>
    <dbReference type="NCBI Taxonomy" id="94219"/>
    <lineage>
        <taxon>Eukaryota</taxon>
        <taxon>Viridiplantae</taxon>
        <taxon>Streptophyta</taxon>
        <taxon>Embryophyta</taxon>
        <taxon>Tracheophyta</taxon>
        <taxon>Spermatophyta</taxon>
        <taxon>Magnoliopsida</taxon>
        <taxon>Liliopsida</taxon>
        <taxon>Asparagales</taxon>
        <taxon>Orchidaceae</taxon>
        <taxon>Epidendroideae</taxon>
        <taxon>Malaxideae</taxon>
        <taxon>Dendrobiinae</taxon>
        <taxon>Dendrobium</taxon>
    </lineage>
</organism>
<comment type="caution">
    <text evidence="2">The sequence shown here is derived from an EMBL/GenBank/DDBJ whole genome shotgun (WGS) entry which is preliminary data.</text>
</comment>
<dbReference type="Proteomes" id="UP000829196">
    <property type="component" value="Unassembled WGS sequence"/>
</dbReference>
<sequence length="69" mass="7437">MQRRKGKHGFAAVGFSQICSSTGWKVGKEGRCKVGISLSLSGSGRARPSRRTGMKRGGVRLYVEEAPKV</sequence>